<dbReference type="AlphaFoldDB" id="A0A7V4NEV9"/>
<reference evidence="1" key="1">
    <citation type="journal article" date="2020" name="mSystems">
        <title>Genome- and Community-Level Interaction Insights into Carbon Utilization and Element Cycling Functions of Hydrothermarchaeota in Hydrothermal Sediment.</title>
        <authorList>
            <person name="Zhou Z."/>
            <person name="Liu Y."/>
            <person name="Xu W."/>
            <person name="Pan J."/>
            <person name="Luo Z.H."/>
            <person name="Li M."/>
        </authorList>
    </citation>
    <scope>NUCLEOTIDE SEQUENCE [LARGE SCALE GENOMIC DNA]</scope>
    <source>
        <strain evidence="1">SpSt-61</strain>
    </source>
</reference>
<dbReference type="EMBL" id="DSZZ01000246">
    <property type="protein sequence ID" value="HGU52938.1"/>
    <property type="molecule type" value="Genomic_DNA"/>
</dbReference>
<proteinExistence type="predicted"/>
<accession>A0A7V4NEV9</accession>
<protein>
    <submittedName>
        <fullName evidence="1">Uncharacterized protein</fullName>
    </submittedName>
</protein>
<organism evidence="1">
    <name type="scientific">Fervidobacterium pennivorans</name>
    <dbReference type="NCBI Taxonomy" id="93466"/>
    <lineage>
        <taxon>Bacteria</taxon>
        <taxon>Thermotogati</taxon>
        <taxon>Thermotogota</taxon>
        <taxon>Thermotogae</taxon>
        <taxon>Thermotogales</taxon>
        <taxon>Fervidobacteriaceae</taxon>
        <taxon>Fervidobacterium</taxon>
    </lineage>
</organism>
<evidence type="ECO:0000313" key="1">
    <source>
        <dbReference type="EMBL" id="HGU52938.1"/>
    </source>
</evidence>
<sequence length="188" mass="22246">MEKQIRLGTYISKDVYLLLRDLTEEYGTQSKAIEIAIKFLHEIHRRHLDIKTIITRETLIENFDCVIITRSNLNNFIRREIEKFYSEDFIEAMVRFLLNVDLGEASIDEIVKVLDKIYVKAAKWFSSIILDKKKDCYELIFTHTSDLNFSKFFIKYFKIFIQNLGYSIEGEKVSSKFFSIIFKKLGAI</sequence>
<gene>
    <name evidence="1" type="ORF">ENT78_05370</name>
</gene>
<name>A0A7V4NEV9_FERPE</name>
<comment type="caution">
    <text evidence="1">The sequence shown here is derived from an EMBL/GenBank/DDBJ whole genome shotgun (WGS) entry which is preliminary data.</text>
</comment>